<name>A0ABW5W1Z7_9MICO</name>
<gene>
    <name evidence="3" type="ORF">ACFS27_28920</name>
</gene>
<evidence type="ECO:0000313" key="3">
    <source>
        <dbReference type="EMBL" id="MFD2797611.1"/>
    </source>
</evidence>
<reference evidence="4" key="1">
    <citation type="journal article" date="2019" name="Int. J. Syst. Evol. Microbiol.">
        <title>The Global Catalogue of Microorganisms (GCM) 10K type strain sequencing project: providing services to taxonomists for standard genome sequencing and annotation.</title>
        <authorList>
            <consortium name="The Broad Institute Genomics Platform"/>
            <consortium name="The Broad Institute Genome Sequencing Center for Infectious Disease"/>
            <person name="Wu L."/>
            <person name="Ma J."/>
        </authorList>
    </citation>
    <scope>NUCLEOTIDE SEQUENCE [LARGE SCALE GENOMIC DNA]</scope>
    <source>
        <strain evidence="4">CCM 7044</strain>
    </source>
</reference>
<keyword evidence="2" id="KW-1133">Transmembrane helix</keyword>
<comment type="caution">
    <text evidence="3">The sequence shown here is derived from an EMBL/GenBank/DDBJ whole genome shotgun (WGS) entry which is preliminary data.</text>
</comment>
<feature type="compositionally biased region" description="Low complexity" evidence="1">
    <location>
        <begin position="148"/>
        <end position="169"/>
    </location>
</feature>
<feature type="region of interest" description="Disordered" evidence="1">
    <location>
        <begin position="145"/>
        <end position="169"/>
    </location>
</feature>
<feature type="transmembrane region" description="Helical" evidence="2">
    <location>
        <begin position="194"/>
        <end position="227"/>
    </location>
</feature>
<organism evidence="3 4">
    <name type="scientific">Promicromonospora vindobonensis</name>
    <dbReference type="NCBI Taxonomy" id="195748"/>
    <lineage>
        <taxon>Bacteria</taxon>
        <taxon>Bacillati</taxon>
        <taxon>Actinomycetota</taxon>
        <taxon>Actinomycetes</taxon>
        <taxon>Micrococcales</taxon>
        <taxon>Promicromonosporaceae</taxon>
        <taxon>Promicromonospora</taxon>
    </lineage>
</organism>
<protein>
    <submittedName>
        <fullName evidence="3">Poxvirus protein I5</fullName>
    </submittedName>
</protein>
<dbReference type="RefSeq" id="WP_377190777.1">
    <property type="nucleotide sequence ID" value="NZ_JBHUOG010000002.1"/>
</dbReference>
<evidence type="ECO:0000313" key="4">
    <source>
        <dbReference type="Proteomes" id="UP001597479"/>
    </source>
</evidence>
<feature type="transmembrane region" description="Helical" evidence="2">
    <location>
        <begin position="24"/>
        <end position="46"/>
    </location>
</feature>
<evidence type="ECO:0000256" key="1">
    <source>
        <dbReference type="SAM" id="MobiDB-lite"/>
    </source>
</evidence>
<sequence length="236" mass="23805">MSTEEPADEPETPRAGRRRVRGEGFALLGETLLTGVLVLVGSIPVVTVPAALAAGTAHLRRHVGGYDTSVRSYAHDWLAAVRSLWTLGMLLLGVVAVVVVNTGLTASGALPGAPAVRWVTWIAAICAAVVLVRAATAWSDDEGGGVGTAPDAATAPGAGTAPGVGTAPQGAAGARQVLARGAARSRDDLTGSALLLAALAMCAVLVWMLVPLVLVTGGLLSLAAVAVETRRLERSV</sequence>
<dbReference type="Proteomes" id="UP001597479">
    <property type="component" value="Unassembled WGS sequence"/>
</dbReference>
<dbReference type="EMBL" id="JBHUOG010000002">
    <property type="protein sequence ID" value="MFD2797611.1"/>
    <property type="molecule type" value="Genomic_DNA"/>
</dbReference>
<keyword evidence="2" id="KW-0812">Transmembrane</keyword>
<keyword evidence="2" id="KW-0472">Membrane</keyword>
<proteinExistence type="predicted"/>
<evidence type="ECO:0000256" key="2">
    <source>
        <dbReference type="SAM" id="Phobius"/>
    </source>
</evidence>
<accession>A0ABW5W1Z7</accession>
<feature type="transmembrane region" description="Helical" evidence="2">
    <location>
        <begin position="118"/>
        <end position="138"/>
    </location>
</feature>
<keyword evidence="4" id="KW-1185">Reference proteome</keyword>
<feature type="transmembrane region" description="Helical" evidence="2">
    <location>
        <begin position="84"/>
        <end position="106"/>
    </location>
</feature>